<comment type="catalytic activity">
    <reaction evidence="7">
        <text>diphthine methyl ester-[translation elongation factor 2] + H2O = diphthine-[translation elongation factor 2] + methanol + H(+)</text>
        <dbReference type="Rhea" id="RHEA:42656"/>
        <dbReference type="Rhea" id="RHEA-COMP:10172"/>
        <dbReference type="Rhea" id="RHEA-COMP:10173"/>
        <dbReference type="ChEBI" id="CHEBI:15377"/>
        <dbReference type="ChEBI" id="CHEBI:15378"/>
        <dbReference type="ChEBI" id="CHEBI:17790"/>
        <dbReference type="ChEBI" id="CHEBI:79005"/>
        <dbReference type="ChEBI" id="CHEBI:82696"/>
        <dbReference type="EC" id="3.1.1.97"/>
    </reaction>
</comment>
<dbReference type="Proteomes" id="UP000095192">
    <property type="component" value="Unassembled WGS sequence"/>
</dbReference>
<sequence length="373" mass="39341">MASIAGGATAPAADPPNVFASFKAPYTPDSIEAWSQHASAALRFRLLATANTAAGESPTAASPVGRSTASNACSDDVFVVGMYQFDESTRSRSGGLSFYSVQPPRGHPAAPSLDIREVLQHSTDAFGCLDVRWLVTGKPRSEESSSGSSLSCTHTAKIPVLSDPTRDQIGLSLDALHNQAQFIAVTCSEGSAAVISDLQFLSIVWKAHDAEAWTIAVSPHCNGNLIATGADDCKLRLWDIRDGCRSAAAEGNFDSSRSSTESFPSLQGECTRRHSMGVTSVSFVPTSPSLLLSGRQEIFCSRGSLRGLNRFPVEGRLLLLRSMLRIPRHIACASAFGASLHSATATMATFVALTCGSSTIPFTKLRLLEASGG</sequence>
<dbReference type="SUPFAM" id="SSF50978">
    <property type="entry name" value="WD40 repeat-like"/>
    <property type="match status" value="1"/>
</dbReference>
<dbReference type="InterPro" id="IPR001680">
    <property type="entry name" value="WD40_rpt"/>
</dbReference>
<comment type="pathway">
    <text evidence="1">Protein modification; peptidyl-diphthamide biosynthesis.</text>
</comment>
<dbReference type="EMBL" id="JROU02000235">
    <property type="protein sequence ID" value="OEH79933.1"/>
    <property type="molecule type" value="Genomic_DNA"/>
</dbReference>
<dbReference type="PROSITE" id="PS00678">
    <property type="entry name" value="WD_REPEATS_1"/>
    <property type="match status" value="1"/>
</dbReference>
<dbReference type="InterPro" id="IPR052415">
    <property type="entry name" value="Diphthine_MTase"/>
</dbReference>
<evidence type="ECO:0000256" key="4">
    <source>
        <dbReference type="ARBA" id="ARBA00022801"/>
    </source>
</evidence>
<dbReference type="InParanoid" id="A0A1D3D952"/>
<dbReference type="GO" id="GO:0061685">
    <property type="term" value="F:diphthine methylesterase activity"/>
    <property type="evidence" value="ECO:0007669"/>
    <property type="project" value="UniProtKB-EC"/>
</dbReference>
<keyword evidence="3" id="KW-0677">Repeat</keyword>
<dbReference type="EC" id="3.1.1.97" evidence="6"/>
<comment type="caution">
    <text evidence="9">The sequence shown here is derived from an EMBL/GenBank/DDBJ whole genome shotgun (WGS) entry which is preliminary data.</text>
</comment>
<dbReference type="GO" id="GO:0005737">
    <property type="term" value="C:cytoplasm"/>
    <property type="evidence" value="ECO:0007669"/>
    <property type="project" value="TreeGrafter"/>
</dbReference>
<accession>A0A1D3D952</accession>
<keyword evidence="2 8" id="KW-0853">WD repeat</keyword>
<evidence type="ECO:0000313" key="9">
    <source>
        <dbReference type="EMBL" id="OEH79933.1"/>
    </source>
</evidence>
<keyword evidence="4" id="KW-0378">Hydrolase</keyword>
<keyword evidence="10" id="KW-1185">Reference proteome</keyword>
<evidence type="ECO:0000256" key="3">
    <source>
        <dbReference type="ARBA" id="ARBA00022737"/>
    </source>
</evidence>
<dbReference type="PROSITE" id="PS50082">
    <property type="entry name" value="WD_REPEATS_2"/>
    <property type="match status" value="1"/>
</dbReference>
<evidence type="ECO:0000313" key="10">
    <source>
        <dbReference type="Proteomes" id="UP000095192"/>
    </source>
</evidence>
<organism evidence="9 10">
    <name type="scientific">Cyclospora cayetanensis</name>
    <dbReference type="NCBI Taxonomy" id="88456"/>
    <lineage>
        <taxon>Eukaryota</taxon>
        <taxon>Sar</taxon>
        <taxon>Alveolata</taxon>
        <taxon>Apicomplexa</taxon>
        <taxon>Conoidasida</taxon>
        <taxon>Coccidia</taxon>
        <taxon>Eucoccidiorida</taxon>
        <taxon>Eimeriorina</taxon>
        <taxon>Eimeriidae</taxon>
        <taxon>Cyclospora</taxon>
    </lineage>
</organism>
<dbReference type="PROSITE" id="PS50294">
    <property type="entry name" value="WD_REPEATS_REGION"/>
    <property type="match status" value="1"/>
</dbReference>
<feature type="repeat" description="WD" evidence="8">
    <location>
        <begin position="205"/>
        <end position="248"/>
    </location>
</feature>
<dbReference type="InterPro" id="IPR019775">
    <property type="entry name" value="WD40_repeat_CS"/>
</dbReference>
<reference evidence="9 10" key="1">
    <citation type="journal article" date="2016" name="BMC Genomics">
        <title>Comparative genomics reveals Cyclospora cayetanensis possesses coccidia-like metabolism and invasion components but unique surface antigens.</title>
        <authorList>
            <person name="Liu S."/>
            <person name="Wang L."/>
            <person name="Zheng H."/>
            <person name="Xu Z."/>
            <person name="Roellig D.M."/>
            <person name="Li N."/>
            <person name="Frace M.A."/>
            <person name="Tang K."/>
            <person name="Arrowood M.J."/>
            <person name="Moss D.M."/>
            <person name="Zhang L."/>
            <person name="Feng Y."/>
            <person name="Xiao L."/>
        </authorList>
    </citation>
    <scope>NUCLEOTIDE SEQUENCE [LARGE SCALE GENOMIC DNA]</scope>
    <source>
        <strain evidence="9 10">CHN_HEN01</strain>
    </source>
</reference>
<dbReference type="PANTHER" id="PTHR46042:SF1">
    <property type="entry name" value="DIPHTHINE METHYLTRANSFERASE"/>
    <property type="match status" value="1"/>
</dbReference>
<proteinExistence type="inferred from homology"/>
<evidence type="ECO:0000256" key="5">
    <source>
        <dbReference type="ARBA" id="ARBA00038092"/>
    </source>
</evidence>
<evidence type="ECO:0000256" key="8">
    <source>
        <dbReference type="PROSITE-ProRule" id="PRU00221"/>
    </source>
</evidence>
<name>A0A1D3D952_9EIME</name>
<dbReference type="InterPro" id="IPR015943">
    <property type="entry name" value="WD40/YVTN_repeat-like_dom_sf"/>
</dbReference>
<dbReference type="GO" id="GO:0017183">
    <property type="term" value="P:protein histidyl modification to diphthamide"/>
    <property type="evidence" value="ECO:0007669"/>
    <property type="project" value="TreeGrafter"/>
</dbReference>
<evidence type="ECO:0000256" key="1">
    <source>
        <dbReference type="ARBA" id="ARBA00005156"/>
    </source>
</evidence>
<dbReference type="InterPro" id="IPR036322">
    <property type="entry name" value="WD40_repeat_dom_sf"/>
</dbReference>
<gene>
    <name evidence="9" type="ORF">cyc_07828</name>
</gene>
<dbReference type="AlphaFoldDB" id="A0A1D3D952"/>
<protein>
    <recommendedName>
        <fullName evidence="6">methylated diphthine methylhydrolase</fullName>
        <ecNumber evidence="6">3.1.1.97</ecNumber>
    </recommendedName>
</protein>
<evidence type="ECO:0000256" key="6">
    <source>
        <dbReference type="ARBA" id="ARBA00039131"/>
    </source>
</evidence>
<comment type="similarity">
    <text evidence="5">Belongs to the DPH7 family.</text>
</comment>
<evidence type="ECO:0000256" key="2">
    <source>
        <dbReference type="ARBA" id="ARBA00022574"/>
    </source>
</evidence>
<dbReference type="Gene3D" id="2.130.10.10">
    <property type="entry name" value="YVTN repeat-like/Quinoprotein amine dehydrogenase"/>
    <property type="match status" value="1"/>
</dbReference>
<dbReference type="VEuPathDB" id="ToxoDB:cyc_07828"/>
<dbReference type="VEuPathDB" id="ToxoDB:LOC34623708"/>
<dbReference type="PANTHER" id="PTHR46042">
    <property type="entry name" value="DIPHTHINE METHYLTRANSFERASE"/>
    <property type="match status" value="1"/>
</dbReference>
<dbReference type="Pfam" id="PF00400">
    <property type="entry name" value="WD40"/>
    <property type="match status" value="1"/>
</dbReference>
<evidence type="ECO:0000256" key="7">
    <source>
        <dbReference type="ARBA" id="ARBA00047551"/>
    </source>
</evidence>
<dbReference type="SMART" id="SM00320">
    <property type="entry name" value="WD40"/>
    <property type="match status" value="2"/>
</dbReference>